<evidence type="ECO:0000313" key="2">
    <source>
        <dbReference type="Proteomes" id="UP000053424"/>
    </source>
</evidence>
<dbReference type="HOGENOM" id="CLU_2904423_0_0_1"/>
<keyword evidence="2" id="KW-1185">Reference proteome</keyword>
<dbReference type="AlphaFoldDB" id="A0A0C3C0F2"/>
<evidence type="ECO:0000313" key="1">
    <source>
        <dbReference type="EMBL" id="KIM37131.1"/>
    </source>
</evidence>
<sequence>MKPNERVLAFHYWHVRGHQVWKTSFDTNVRTPSRSQSRGKLKPFRKLPPLTARAANKCNPED</sequence>
<name>A0A0C3C0F2_HEBCY</name>
<reference evidence="1 2" key="1">
    <citation type="submission" date="2014-04" db="EMBL/GenBank/DDBJ databases">
        <authorList>
            <consortium name="DOE Joint Genome Institute"/>
            <person name="Kuo A."/>
            <person name="Gay G."/>
            <person name="Dore J."/>
            <person name="Kohler A."/>
            <person name="Nagy L.G."/>
            <person name="Floudas D."/>
            <person name="Copeland A."/>
            <person name="Barry K.W."/>
            <person name="Cichocki N."/>
            <person name="Veneault-Fourrey C."/>
            <person name="LaButti K."/>
            <person name="Lindquist E.A."/>
            <person name="Lipzen A."/>
            <person name="Lundell T."/>
            <person name="Morin E."/>
            <person name="Murat C."/>
            <person name="Sun H."/>
            <person name="Tunlid A."/>
            <person name="Henrissat B."/>
            <person name="Grigoriev I.V."/>
            <person name="Hibbett D.S."/>
            <person name="Martin F."/>
            <person name="Nordberg H.P."/>
            <person name="Cantor M.N."/>
            <person name="Hua S.X."/>
        </authorList>
    </citation>
    <scope>NUCLEOTIDE SEQUENCE [LARGE SCALE GENOMIC DNA]</scope>
    <source>
        <strain evidence="2">h7</strain>
    </source>
</reference>
<protein>
    <submittedName>
        <fullName evidence="1">Uncharacterized protein</fullName>
    </submittedName>
</protein>
<gene>
    <name evidence="1" type="ORF">M413DRAFT_448653</name>
</gene>
<reference evidence="2" key="2">
    <citation type="submission" date="2015-01" db="EMBL/GenBank/DDBJ databases">
        <title>Evolutionary Origins and Diversification of the Mycorrhizal Mutualists.</title>
        <authorList>
            <consortium name="DOE Joint Genome Institute"/>
            <consortium name="Mycorrhizal Genomics Consortium"/>
            <person name="Kohler A."/>
            <person name="Kuo A."/>
            <person name="Nagy L.G."/>
            <person name="Floudas D."/>
            <person name="Copeland A."/>
            <person name="Barry K.W."/>
            <person name="Cichocki N."/>
            <person name="Veneault-Fourrey C."/>
            <person name="LaButti K."/>
            <person name="Lindquist E.A."/>
            <person name="Lipzen A."/>
            <person name="Lundell T."/>
            <person name="Morin E."/>
            <person name="Murat C."/>
            <person name="Riley R."/>
            <person name="Ohm R."/>
            <person name="Sun H."/>
            <person name="Tunlid A."/>
            <person name="Henrissat B."/>
            <person name="Grigoriev I.V."/>
            <person name="Hibbett D.S."/>
            <person name="Martin F."/>
        </authorList>
    </citation>
    <scope>NUCLEOTIDE SEQUENCE [LARGE SCALE GENOMIC DNA]</scope>
    <source>
        <strain evidence="2">h7</strain>
    </source>
</reference>
<accession>A0A0C3C0F2</accession>
<dbReference type="EMBL" id="KN831799">
    <property type="protein sequence ID" value="KIM37131.1"/>
    <property type="molecule type" value="Genomic_DNA"/>
</dbReference>
<dbReference type="Proteomes" id="UP000053424">
    <property type="component" value="Unassembled WGS sequence"/>
</dbReference>
<proteinExistence type="predicted"/>
<organism evidence="1 2">
    <name type="scientific">Hebeloma cylindrosporum</name>
    <dbReference type="NCBI Taxonomy" id="76867"/>
    <lineage>
        <taxon>Eukaryota</taxon>
        <taxon>Fungi</taxon>
        <taxon>Dikarya</taxon>
        <taxon>Basidiomycota</taxon>
        <taxon>Agaricomycotina</taxon>
        <taxon>Agaricomycetes</taxon>
        <taxon>Agaricomycetidae</taxon>
        <taxon>Agaricales</taxon>
        <taxon>Agaricineae</taxon>
        <taxon>Hymenogastraceae</taxon>
        <taxon>Hebeloma</taxon>
    </lineage>
</organism>